<dbReference type="Gene3D" id="3.40.190.10">
    <property type="entry name" value="Periplasmic binding protein-like II"/>
    <property type="match status" value="2"/>
</dbReference>
<keyword evidence="4" id="KW-0804">Transcription</keyword>
<accession>A0ABS8JCW1</accession>
<keyword evidence="3" id="KW-0238">DNA-binding</keyword>
<dbReference type="RefSeq" id="WP_202670150.1">
    <property type="nucleotide sequence ID" value="NZ_VOSN01000002.1"/>
</dbReference>
<dbReference type="EMBL" id="VOSO01000023">
    <property type="protein sequence ID" value="MCC7661825.1"/>
    <property type="molecule type" value="Genomic_DNA"/>
</dbReference>
<dbReference type="InterPro" id="IPR005119">
    <property type="entry name" value="LysR_subst-bd"/>
</dbReference>
<dbReference type="Pfam" id="PF00126">
    <property type="entry name" value="HTH_1"/>
    <property type="match status" value="1"/>
</dbReference>
<sequence length="303" mass="32654">MNDIDIERVDLNLLRVFEALIEEGGAGRAAIRLGLTQPAVSAALARLRRVYSDPLFERTGRGLRPTVKANELAPLIEAALTQCRQALALSGSDKSVKGRTMTIGLSDDSEIAFGKEILCKVDEILPDLHIIFRQTHSALAQDMLTGHQIDISITAGGLASHMVTSQKLGEGNYLCLASNNVDIPLTAEDYAQRPHLLVSASGFVGVVDEALSAIGYRRSVKASTTHFAAVPFLLNQTNLITTLPSHAAVAIEKNTHLKTFVCPVKMPSFVLEMGSRLGSKNDIILQELKSIIVEVCQSSGQLT</sequence>
<reference evidence="6 7" key="1">
    <citation type="submission" date="2019-08" db="EMBL/GenBank/DDBJ databases">
        <title>Genome sequencing of Psyttalia spp.-associated microbial isolates reveals a potentially novel species in the Serratia genus.</title>
        <authorList>
            <person name="Tannieres-Laurent M."/>
            <person name="Sparks M.E."/>
            <person name="Blackburn M.B."/>
            <person name="Gundersen-Rindal D.E."/>
            <person name="Bon M.-C."/>
        </authorList>
    </citation>
    <scope>NUCLEOTIDE SEQUENCE [LARGE SCALE GENOMIC DNA]</scope>
    <source>
        <strain evidence="7">Pon4B</strain>
    </source>
</reference>
<evidence type="ECO:0000256" key="2">
    <source>
        <dbReference type="ARBA" id="ARBA00023015"/>
    </source>
</evidence>
<keyword evidence="2" id="KW-0805">Transcription regulation</keyword>
<evidence type="ECO:0000256" key="3">
    <source>
        <dbReference type="ARBA" id="ARBA00023125"/>
    </source>
</evidence>
<dbReference type="PANTHER" id="PTHR30118">
    <property type="entry name" value="HTH-TYPE TRANSCRIPTIONAL REGULATOR LEUO-RELATED"/>
    <property type="match status" value="1"/>
</dbReference>
<gene>
    <name evidence="6" type="ORF">FUU20_24280</name>
</gene>
<dbReference type="Pfam" id="PF03466">
    <property type="entry name" value="LysR_substrate"/>
    <property type="match status" value="1"/>
</dbReference>
<organism evidence="6 7">
    <name type="scientific">Serratia montpellierensis</name>
    <dbReference type="NCBI Taxonomy" id="2598730"/>
    <lineage>
        <taxon>Bacteria</taxon>
        <taxon>Pseudomonadati</taxon>
        <taxon>Pseudomonadota</taxon>
        <taxon>Gammaproteobacteria</taxon>
        <taxon>Enterobacterales</taxon>
        <taxon>Yersiniaceae</taxon>
        <taxon>Serratia</taxon>
    </lineage>
</organism>
<feature type="domain" description="HTH lysR-type" evidence="5">
    <location>
        <begin position="9"/>
        <end position="66"/>
    </location>
</feature>
<proteinExistence type="inferred from homology"/>
<name>A0ABS8JCW1_9GAMM</name>
<comment type="caution">
    <text evidence="6">The sequence shown here is derived from an EMBL/GenBank/DDBJ whole genome shotgun (WGS) entry which is preliminary data.</text>
</comment>
<dbReference type="PANTHER" id="PTHR30118:SF15">
    <property type="entry name" value="TRANSCRIPTIONAL REGULATORY PROTEIN"/>
    <property type="match status" value="1"/>
</dbReference>
<dbReference type="InterPro" id="IPR036388">
    <property type="entry name" value="WH-like_DNA-bd_sf"/>
</dbReference>
<evidence type="ECO:0000259" key="5">
    <source>
        <dbReference type="PROSITE" id="PS50931"/>
    </source>
</evidence>
<evidence type="ECO:0000256" key="4">
    <source>
        <dbReference type="ARBA" id="ARBA00023163"/>
    </source>
</evidence>
<dbReference type="SUPFAM" id="SSF46785">
    <property type="entry name" value="Winged helix' DNA-binding domain"/>
    <property type="match status" value="1"/>
</dbReference>
<dbReference type="SUPFAM" id="SSF53850">
    <property type="entry name" value="Periplasmic binding protein-like II"/>
    <property type="match status" value="1"/>
</dbReference>
<dbReference type="Proteomes" id="UP001199135">
    <property type="component" value="Unassembled WGS sequence"/>
</dbReference>
<dbReference type="InterPro" id="IPR050389">
    <property type="entry name" value="LysR-type_TF"/>
</dbReference>
<evidence type="ECO:0000313" key="6">
    <source>
        <dbReference type="EMBL" id="MCC7661825.1"/>
    </source>
</evidence>
<keyword evidence="7" id="KW-1185">Reference proteome</keyword>
<evidence type="ECO:0000256" key="1">
    <source>
        <dbReference type="ARBA" id="ARBA00009437"/>
    </source>
</evidence>
<dbReference type="PROSITE" id="PS50931">
    <property type="entry name" value="HTH_LYSR"/>
    <property type="match status" value="1"/>
</dbReference>
<dbReference type="InterPro" id="IPR000847">
    <property type="entry name" value="LysR_HTH_N"/>
</dbReference>
<protein>
    <submittedName>
        <fullName evidence="6">LysR family transcriptional regulator</fullName>
    </submittedName>
</protein>
<evidence type="ECO:0000313" key="7">
    <source>
        <dbReference type="Proteomes" id="UP001199135"/>
    </source>
</evidence>
<comment type="similarity">
    <text evidence="1">Belongs to the LysR transcriptional regulatory family.</text>
</comment>
<dbReference type="Gene3D" id="1.10.10.10">
    <property type="entry name" value="Winged helix-like DNA-binding domain superfamily/Winged helix DNA-binding domain"/>
    <property type="match status" value="1"/>
</dbReference>
<dbReference type="InterPro" id="IPR036390">
    <property type="entry name" value="WH_DNA-bd_sf"/>
</dbReference>
<dbReference type="PRINTS" id="PR00039">
    <property type="entry name" value="HTHLYSR"/>
</dbReference>